<evidence type="ECO:0000256" key="1">
    <source>
        <dbReference type="ARBA" id="ARBA00004418"/>
    </source>
</evidence>
<dbReference type="Gene3D" id="3.40.190.10">
    <property type="entry name" value="Periplasmic binding protein-like II"/>
    <property type="match status" value="1"/>
</dbReference>
<dbReference type="GO" id="GO:0030288">
    <property type="term" value="C:outer membrane-bounded periplasmic space"/>
    <property type="evidence" value="ECO:0007669"/>
    <property type="project" value="UniProtKB-ARBA"/>
</dbReference>
<dbReference type="Pfam" id="PF00496">
    <property type="entry name" value="SBP_bac_5"/>
    <property type="match status" value="1"/>
</dbReference>
<dbReference type="GO" id="GO:0043190">
    <property type="term" value="C:ATP-binding cassette (ABC) transporter complex"/>
    <property type="evidence" value="ECO:0007669"/>
    <property type="project" value="InterPro"/>
</dbReference>
<name>A0A6L9U8M9_9HYPH</name>
<evidence type="ECO:0000256" key="3">
    <source>
        <dbReference type="ARBA" id="ARBA00022448"/>
    </source>
</evidence>
<organism evidence="7 8">
    <name type="scientific">Rhizobium lusitanum</name>
    <dbReference type="NCBI Taxonomy" id="293958"/>
    <lineage>
        <taxon>Bacteria</taxon>
        <taxon>Pseudomonadati</taxon>
        <taxon>Pseudomonadota</taxon>
        <taxon>Alphaproteobacteria</taxon>
        <taxon>Hyphomicrobiales</taxon>
        <taxon>Rhizobiaceae</taxon>
        <taxon>Rhizobium/Agrobacterium group</taxon>
        <taxon>Rhizobium</taxon>
    </lineage>
</organism>
<accession>A0A6L9U8M9</accession>
<feature type="signal peptide" evidence="5">
    <location>
        <begin position="1"/>
        <end position="29"/>
    </location>
</feature>
<dbReference type="AlphaFoldDB" id="A0A6L9U8M9"/>
<dbReference type="PIRSF" id="PIRSF002741">
    <property type="entry name" value="MppA"/>
    <property type="match status" value="1"/>
</dbReference>
<dbReference type="SUPFAM" id="SSF53850">
    <property type="entry name" value="Periplasmic binding protein-like II"/>
    <property type="match status" value="1"/>
</dbReference>
<dbReference type="PANTHER" id="PTHR30290:SF9">
    <property type="entry name" value="OLIGOPEPTIDE-BINDING PROTEIN APPA"/>
    <property type="match status" value="1"/>
</dbReference>
<keyword evidence="4 5" id="KW-0732">Signal</keyword>
<dbReference type="RefSeq" id="WP_163988528.1">
    <property type="nucleotide sequence ID" value="NZ_WUEY01000009.1"/>
</dbReference>
<keyword evidence="3" id="KW-0813">Transport</keyword>
<dbReference type="EMBL" id="WUEY01000009">
    <property type="protein sequence ID" value="NEI71814.1"/>
    <property type="molecule type" value="Genomic_DNA"/>
</dbReference>
<feature type="chain" id="PRO_5026925578" description="Solute-binding protein family 5 domain-containing protein" evidence="5">
    <location>
        <begin position="30"/>
        <end position="517"/>
    </location>
</feature>
<reference evidence="7 8" key="1">
    <citation type="submission" date="2019-12" db="EMBL/GenBank/DDBJ databases">
        <title>Rhizobium genotypes associated with high levels of biological nitrogen fixation by grain legumes in a temperate-maritime cropping system.</title>
        <authorList>
            <person name="Maluk M."/>
            <person name="Francesc Ferrando Molina F."/>
            <person name="Lopez Del Egido L."/>
            <person name="Lafos M."/>
            <person name="Langarica-Fuentes A."/>
            <person name="Gebre Yohannes G."/>
            <person name="Young M.W."/>
            <person name="Martin P."/>
            <person name="Gantlett R."/>
            <person name="Kenicer G."/>
            <person name="Hawes C."/>
            <person name="Begg G.S."/>
            <person name="Quilliam R.S."/>
            <person name="Squire G.R."/>
            <person name="Poole P.S."/>
            <person name="Young P.W."/>
            <person name="Iannetta P.M."/>
            <person name="James E.K."/>
        </authorList>
    </citation>
    <scope>NUCLEOTIDE SEQUENCE [LARGE SCALE GENOMIC DNA]</scope>
    <source>
        <strain evidence="7 8">JHI1118</strain>
    </source>
</reference>
<evidence type="ECO:0000259" key="6">
    <source>
        <dbReference type="Pfam" id="PF00496"/>
    </source>
</evidence>
<dbReference type="CDD" id="cd00995">
    <property type="entry name" value="PBP2_NikA_DppA_OppA_like"/>
    <property type="match status" value="1"/>
</dbReference>
<evidence type="ECO:0000313" key="7">
    <source>
        <dbReference type="EMBL" id="NEI71814.1"/>
    </source>
</evidence>
<protein>
    <recommendedName>
        <fullName evidence="6">Solute-binding protein family 5 domain-containing protein</fullName>
    </recommendedName>
</protein>
<comment type="subcellular location">
    <subcellularLocation>
        <location evidence="1">Periplasm</location>
    </subcellularLocation>
</comment>
<evidence type="ECO:0000256" key="5">
    <source>
        <dbReference type="SAM" id="SignalP"/>
    </source>
</evidence>
<dbReference type="InterPro" id="IPR039424">
    <property type="entry name" value="SBP_5"/>
</dbReference>
<dbReference type="GO" id="GO:1904680">
    <property type="term" value="F:peptide transmembrane transporter activity"/>
    <property type="evidence" value="ECO:0007669"/>
    <property type="project" value="TreeGrafter"/>
</dbReference>
<dbReference type="Gene3D" id="3.90.76.10">
    <property type="entry name" value="Dipeptide-binding Protein, Domain 1"/>
    <property type="match status" value="1"/>
</dbReference>
<dbReference type="Proteomes" id="UP000483035">
    <property type="component" value="Unassembled WGS sequence"/>
</dbReference>
<dbReference type="Gene3D" id="3.10.105.10">
    <property type="entry name" value="Dipeptide-binding Protein, Domain 3"/>
    <property type="match status" value="1"/>
</dbReference>
<dbReference type="InterPro" id="IPR030678">
    <property type="entry name" value="Peptide/Ni-bd"/>
</dbReference>
<evidence type="ECO:0000313" key="8">
    <source>
        <dbReference type="Proteomes" id="UP000483035"/>
    </source>
</evidence>
<comment type="caution">
    <text evidence="7">The sequence shown here is derived from an EMBL/GenBank/DDBJ whole genome shotgun (WGS) entry which is preliminary data.</text>
</comment>
<comment type="similarity">
    <text evidence="2">Belongs to the bacterial solute-binding protein 5 family.</text>
</comment>
<feature type="domain" description="Solute-binding protein family 5" evidence="6">
    <location>
        <begin position="80"/>
        <end position="427"/>
    </location>
</feature>
<sequence>MNKKQKLLSTVAAVASIATGLLMAGAATSADLNRGGVLTMGRPDEPLTLDPFLPSDNGSIFAIAQVCEPLILADKAGTGLEPGLASSWTISPDGLTYVFTLRDGVVFSDGKPLTAEDVIFSLNKQMDPSASFGFAFAAVKTVEKTDDKHVTITLKTPYVPILSALSLYAASIVEKTAYEASPEAFGLKPVCTGPFTVDTYERGSQVVLKANPKYWAMGDDGKPLPYVDKIVMKYMPDGNSRILGLKNGDIDVALQLPLSQASSVKATDGLVLETAPSYALDYIYLNHAKKPLDDKRIRLALNYATNHDALMKAVYFGFGEVPNSFTPKVNYWSADVKPIPYDPDKAAQLVKEANYDGTPIELMVSSGNSTQRQTASILQAAWQKAGLKVNIVQYEGATAGAMMRKGDYQARVNLISSDINDSDEIATLQTDYYGSSHSFFTWYKNDDVIALLNQARGELDTTKRAALYAKVQDIVYNDGYSVPLNFVPFINGYKSKVENWQNIAVGWWWLKTTRIAP</sequence>
<dbReference type="InterPro" id="IPR000914">
    <property type="entry name" value="SBP_5_dom"/>
</dbReference>
<proteinExistence type="inferred from homology"/>
<evidence type="ECO:0000256" key="4">
    <source>
        <dbReference type="ARBA" id="ARBA00022729"/>
    </source>
</evidence>
<gene>
    <name evidence="7" type="ORF">GR212_19705</name>
</gene>
<evidence type="ECO:0000256" key="2">
    <source>
        <dbReference type="ARBA" id="ARBA00005695"/>
    </source>
</evidence>
<dbReference type="GO" id="GO:0015833">
    <property type="term" value="P:peptide transport"/>
    <property type="evidence" value="ECO:0007669"/>
    <property type="project" value="TreeGrafter"/>
</dbReference>
<dbReference type="PANTHER" id="PTHR30290">
    <property type="entry name" value="PERIPLASMIC BINDING COMPONENT OF ABC TRANSPORTER"/>
    <property type="match status" value="1"/>
</dbReference>